<reference evidence="1 2" key="1">
    <citation type="submission" date="2019-06" db="EMBL/GenBank/DDBJ databases">
        <title>Thermomonas aquatica sp. nov., isolated from an industrial wastewater treatment plant.</title>
        <authorList>
            <person name="Jeon J.H."/>
            <person name="Park D.-S."/>
        </authorList>
    </citation>
    <scope>NUCLEOTIDE SEQUENCE [LARGE SCALE GENOMIC DNA]</scope>
    <source>
        <strain evidence="1 2">SY21</strain>
    </source>
</reference>
<gene>
    <name evidence="1" type="ORF">FHQ07_06665</name>
</gene>
<dbReference type="EMBL" id="CP040871">
    <property type="protein sequence ID" value="QDA57020.1"/>
    <property type="molecule type" value="Genomic_DNA"/>
</dbReference>
<proteinExistence type="predicted"/>
<protein>
    <submittedName>
        <fullName evidence="1">Uncharacterized protein</fullName>
    </submittedName>
</protein>
<name>A0A5B7ZPN8_9GAMM</name>
<evidence type="ECO:0000313" key="1">
    <source>
        <dbReference type="EMBL" id="QDA57020.1"/>
    </source>
</evidence>
<dbReference type="AlphaFoldDB" id="A0A5B7ZPN8"/>
<accession>A0A5B7ZPN8</accession>
<keyword evidence="2" id="KW-1185">Reference proteome</keyword>
<dbReference type="OrthoDB" id="5571720at2"/>
<organism evidence="1 2">
    <name type="scientific">Thermomonas aquatica</name>
    <dbReference type="NCBI Taxonomy" id="2202149"/>
    <lineage>
        <taxon>Bacteria</taxon>
        <taxon>Pseudomonadati</taxon>
        <taxon>Pseudomonadota</taxon>
        <taxon>Gammaproteobacteria</taxon>
        <taxon>Lysobacterales</taxon>
        <taxon>Lysobacteraceae</taxon>
        <taxon>Thermomonas</taxon>
    </lineage>
</organism>
<dbReference type="Proteomes" id="UP000308149">
    <property type="component" value="Chromosome"/>
</dbReference>
<dbReference type="KEGG" id="thes:FHQ07_06665"/>
<evidence type="ECO:0000313" key="2">
    <source>
        <dbReference type="Proteomes" id="UP000308149"/>
    </source>
</evidence>
<dbReference type="RefSeq" id="WP_139716072.1">
    <property type="nucleotide sequence ID" value="NZ_CP040871.1"/>
</dbReference>
<sequence length="236" mass="26568">MTAYQRLRDLFVPLDITVALPSDPFLKIDREKAAKKLRLKERAEQNGRQNHPPVDSTDFDEVEREIIAEISDNLHRAQIDGSNNHRIYGERLSELALLRELSAITGASSQALGDYQATIINREGRLALAKTAIRESFKDLANFKQEHGLHRPAHPGIQPIYAWATFALAWLIESLCNTAFLRVNDDYGLLGDSSRRQSSQESISQYPASSDAMSGLISFIGAGIGRLRQRWRRRLG</sequence>